<sequence>MTANSLIHLPSPIPALSKVYRVRESGSETQSYICLDRNERLQPLPDWFMEALRQAIDSQLLTSYPIQDPLLDLLAAQWQLPKSHLLLTPGSDGAIKALYQAYLHPGDGIVMLQPSYAMYPVYTQLFQAQAIQIPFAPDLSVDPHHLLAAIEPGVRLVMLANPNQPTGTLLEPAVLHQICQQAARVGALVAVDEAYYPFSQTTVVPWVQHYPHLVAMRTFSKAAGLAGLRLGAVAAHPQVVGNLFKVRSAYDVNSLAIVSAFLVLTHPQIVSDYVAEVKAGQEILEQGARSLGLVPLPTHTNFRLIRVGHCCTPGDLVAALRDRGYLVKGPFDAPCLAGCIRVTVGPPDLMAAFITTLQACMAALMNQTIGT</sequence>
<dbReference type="PANTHER" id="PTHR43643">
    <property type="entry name" value="HISTIDINOL-PHOSPHATE AMINOTRANSFERASE 2"/>
    <property type="match status" value="1"/>
</dbReference>
<dbReference type="GO" id="GO:0004400">
    <property type="term" value="F:histidinol-phosphate transaminase activity"/>
    <property type="evidence" value="ECO:0007669"/>
    <property type="project" value="UniProtKB-EC"/>
</dbReference>
<protein>
    <recommendedName>
        <fullName evidence="3">histidinol-phosphate transaminase</fullName>
        <ecNumber evidence="3">2.6.1.9</ecNumber>
    </recommendedName>
</protein>
<dbReference type="GO" id="GO:0030170">
    <property type="term" value="F:pyridoxal phosphate binding"/>
    <property type="evidence" value="ECO:0007669"/>
    <property type="project" value="InterPro"/>
</dbReference>
<dbReference type="InterPro" id="IPR015421">
    <property type="entry name" value="PyrdxlP-dep_Trfase_major"/>
</dbReference>
<dbReference type="Pfam" id="PF00155">
    <property type="entry name" value="Aminotran_1_2"/>
    <property type="match status" value="1"/>
</dbReference>
<comment type="catalytic activity">
    <reaction evidence="9">
        <text>L-histidinol phosphate + 2-oxoglutarate = 3-(imidazol-4-yl)-2-oxopropyl phosphate + L-glutamate</text>
        <dbReference type="Rhea" id="RHEA:23744"/>
        <dbReference type="ChEBI" id="CHEBI:16810"/>
        <dbReference type="ChEBI" id="CHEBI:29985"/>
        <dbReference type="ChEBI" id="CHEBI:57766"/>
        <dbReference type="ChEBI" id="CHEBI:57980"/>
        <dbReference type="EC" id="2.6.1.9"/>
    </reaction>
</comment>
<evidence type="ECO:0000256" key="9">
    <source>
        <dbReference type="ARBA" id="ARBA00047481"/>
    </source>
</evidence>
<evidence type="ECO:0000256" key="6">
    <source>
        <dbReference type="ARBA" id="ARBA00022679"/>
    </source>
</evidence>
<dbReference type="GO" id="GO:0000105">
    <property type="term" value="P:L-histidine biosynthetic process"/>
    <property type="evidence" value="ECO:0007669"/>
    <property type="project" value="UniProtKB-KW"/>
</dbReference>
<proteinExistence type="inferred from homology"/>
<evidence type="ECO:0000256" key="7">
    <source>
        <dbReference type="ARBA" id="ARBA00022898"/>
    </source>
</evidence>
<dbReference type="Proteomes" id="UP000030170">
    <property type="component" value="Unassembled WGS sequence"/>
</dbReference>
<comment type="caution">
    <text evidence="11">The sequence shown here is derived from an EMBL/GenBank/DDBJ whole genome shotgun (WGS) entry which is preliminary data.</text>
</comment>
<keyword evidence="6" id="KW-0808">Transferase</keyword>
<keyword evidence="5" id="KW-0028">Amino-acid biosynthesis</keyword>
<keyword evidence="7" id="KW-0663">Pyridoxal phosphate</keyword>
<evidence type="ECO:0000256" key="4">
    <source>
        <dbReference type="ARBA" id="ARBA00022576"/>
    </source>
</evidence>
<comment type="similarity">
    <text evidence="2">Belongs to the class-II pyridoxal-phosphate-dependent aminotransferase family. Histidinol-phosphate aminotransferase subfamily.</text>
</comment>
<keyword evidence="12" id="KW-1185">Reference proteome</keyword>
<dbReference type="EMBL" id="JJML01000031">
    <property type="protein sequence ID" value="KGF72267.1"/>
    <property type="molecule type" value="Genomic_DNA"/>
</dbReference>
<dbReference type="EC" id="2.6.1.9" evidence="3"/>
<dbReference type="SUPFAM" id="SSF53383">
    <property type="entry name" value="PLP-dependent transferases"/>
    <property type="match status" value="1"/>
</dbReference>
<evidence type="ECO:0000313" key="11">
    <source>
        <dbReference type="EMBL" id="KGF72267.1"/>
    </source>
</evidence>
<keyword evidence="8" id="KW-0368">Histidine biosynthesis</keyword>
<dbReference type="Gene3D" id="3.90.1150.10">
    <property type="entry name" value="Aspartate Aminotransferase, domain 1"/>
    <property type="match status" value="1"/>
</dbReference>
<gene>
    <name evidence="11" type="ORF">DO97_10990</name>
</gene>
<evidence type="ECO:0000313" key="12">
    <source>
        <dbReference type="Proteomes" id="UP000030170"/>
    </source>
</evidence>
<dbReference type="AlphaFoldDB" id="A0A098TK96"/>
<evidence type="ECO:0000256" key="8">
    <source>
        <dbReference type="ARBA" id="ARBA00023102"/>
    </source>
</evidence>
<dbReference type="InterPro" id="IPR015422">
    <property type="entry name" value="PyrdxlP-dep_Trfase_small"/>
</dbReference>
<accession>A0A098TK96</accession>
<dbReference type="STRING" id="1497020.DO97_10990"/>
<dbReference type="PANTHER" id="PTHR43643:SF6">
    <property type="entry name" value="HISTIDINOL-PHOSPHATE AMINOTRANSFERASE"/>
    <property type="match status" value="1"/>
</dbReference>
<evidence type="ECO:0000259" key="10">
    <source>
        <dbReference type="Pfam" id="PF00155"/>
    </source>
</evidence>
<evidence type="ECO:0000256" key="3">
    <source>
        <dbReference type="ARBA" id="ARBA00012748"/>
    </source>
</evidence>
<dbReference type="InterPro" id="IPR050106">
    <property type="entry name" value="HistidinolP_aminotransfase"/>
</dbReference>
<dbReference type="InterPro" id="IPR004839">
    <property type="entry name" value="Aminotransferase_I/II_large"/>
</dbReference>
<dbReference type="CDD" id="cd00609">
    <property type="entry name" value="AAT_like"/>
    <property type="match status" value="1"/>
</dbReference>
<evidence type="ECO:0000256" key="5">
    <source>
        <dbReference type="ARBA" id="ARBA00022605"/>
    </source>
</evidence>
<feature type="domain" description="Aminotransferase class I/classII large" evidence="10">
    <location>
        <begin position="36"/>
        <end position="354"/>
    </location>
</feature>
<name>A0A098TK96_9CYAN</name>
<evidence type="ECO:0000256" key="2">
    <source>
        <dbReference type="ARBA" id="ARBA00007970"/>
    </source>
</evidence>
<dbReference type="InterPro" id="IPR015424">
    <property type="entry name" value="PyrdxlP-dep_Trfase"/>
</dbReference>
<evidence type="ECO:0000256" key="1">
    <source>
        <dbReference type="ARBA" id="ARBA00005011"/>
    </source>
</evidence>
<keyword evidence="4" id="KW-0032">Aminotransferase</keyword>
<reference evidence="11 12" key="1">
    <citation type="journal article" date="2014" name="Mol. Ecol.">
        <title>Evolution of Synechococcus.</title>
        <authorList>
            <person name="Dvorak P."/>
            <person name="Casamatta D."/>
            <person name="Hasler P."/>
            <person name="Poulickova A."/>
            <person name="Ondrej V."/>
            <person name="Sanges R."/>
        </authorList>
    </citation>
    <scope>NUCLEOTIDE SEQUENCE [LARGE SCALE GENOMIC DNA]</scope>
    <source>
        <strain evidence="11 12">CAUP A 1101</strain>
    </source>
</reference>
<dbReference type="Gene3D" id="3.40.640.10">
    <property type="entry name" value="Type I PLP-dependent aspartate aminotransferase-like (Major domain)"/>
    <property type="match status" value="1"/>
</dbReference>
<comment type="pathway">
    <text evidence="1">Amino-acid biosynthesis; L-histidine biosynthesis; L-histidine from 5-phospho-alpha-D-ribose 1-diphosphate: step 7/9.</text>
</comment>
<organism evidence="11 12">
    <name type="scientific">Neosynechococcus sphagnicola sy1</name>
    <dbReference type="NCBI Taxonomy" id="1497020"/>
    <lineage>
        <taxon>Bacteria</taxon>
        <taxon>Bacillati</taxon>
        <taxon>Cyanobacteriota</taxon>
        <taxon>Cyanophyceae</taxon>
        <taxon>Neosynechococcales</taxon>
        <taxon>Neosynechococcaceae</taxon>
        <taxon>Neosynechococcus</taxon>
    </lineage>
</organism>